<dbReference type="InterPro" id="IPR006566">
    <property type="entry name" value="FBD"/>
</dbReference>
<proteinExistence type="predicted"/>
<organism evidence="2 3">
    <name type="scientific">Rhododendron simsii</name>
    <name type="common">Sims's rhododendron</name>
    <dbReference type="NCBI Taxonomy" id="118357"/>
    <lineage>
        <taxon>Eukaryota</taxon>
        <taxon>Viridiplantae</taxon>
        <taxon>Streptophyta</taxon>
        <taxon>Embryophyta</taxon>
        <taxon>Tracheophyta</taxon>
        <taxon>Spermatophyta</taxon>
        <taxon>Magnoliopsida</taxon>
        <taxon>eudicotyledons</taxon>
        <taxon>Gunneridae</taxon>
        <taxon>Pentapetalae</taxon>
        <taxon>asterids</taxon>
        <taxon>Ericales</taxon>
        <taxon>Ericaceae</taxon>
        <taxon>Ericoideae</taxon>
        <taxon>Rhodoreae</taxon>
        <taxon>Rhododendron</taxon>
    </lineage>
</organism>
<dbReference type="EMBL" id="WJXA01000001">
    <property type="protein sequence ID" value="KAF7152429.1"/>
    <property type="molecule type" value="Genomic_DNA"/>
</dbReference>
<gene>
    <name evidence="2" type="ORF">RHSIM_Rhsim01G0199100</name>
</gene>
<dbReference type="Pfam" id="PF08387">
    <property type="entry name" value="FBD"/>
    <property type="match status" value="1"/>
</dbReference>
<evidence type="ECO:0000313" key="3">
    <source>
        <dbReference type="Proteomes" id="UP000626092"/>
    </source>
</evidence>
<comment type="caution">
    <text evidence="2">The sequence shown here is derived from an EMBL/GenBank/DDBJ whole genome shotgun (WGS) entry which is preliminary data.</text>
</comment>
<accession>A0A834LXP1</accession>
<feature type="domain" description="FBD" evidence="1">
    <location>
        <begin position="135"/>
        <end position="179"/>
    </location>
</feature>
<dbReference type="Proteomes" id="UP000626092">
    <property type="component" value="Unassembled WGS sequence"/>
</dbReference>
<evidence type="ECO:0000259" key="1">
    <source>
        <dbReference type="Pfam" id="PF08387"/>
    </source>
</evidence>
<dbReference type="PANTHER" id="PTHR31900">
    <property type="entry name" value="F-BOX/RNI SUPERFAMILY PROTEIN-RELATED"/>
    <property type="match status" value="1"/>
</dbReference>
<sequence>MESPSDLGELKNLSSLVRADIDVGLSCIEDYGLEQRTNQVYELLKGISNVEYLTLGSRTMGALAYADDNNVPLLFPNITRLELRVHNSFCWKRLTYLLSCMPNLENLVVDVRTKKDVELDSHGLTAEPNWIEPDPEGTPTCLLLYIKEIGLTGFTSKIYHLNLIKYLLENAKVLIKMAISTCNLAVEEEVEFLRHY</sequence>
<dbReference type="AlphaFoldDB" id="A0A834LXP1"/>
<reference evidence="2" key="1">
    <citation type="submission" date="2019-11" db="EMBL/GenBank/DDBJ databases">
        <authorList>
            <person name="Liu Y."/>
            <person name="Hou J."/>
            <person name="Li T.-Q."/>
            <person name="Guan C.-H."/>
            <person name="Wu X."/>
            <person name="Wu H.-Z."/>
            <person name="Ling F."/>
            <person name="Zhang R."/>
            <person name="Shi X.-G."/>
            <person name="Ren J.-P."/>
            <person name="Chen E.-F."/>
            <person name="Sun J.-M."/>
        </authorList>
    </citation>
    <scope>NUCLEOTIDE SEQUENCE</scope>
    <source>
        <strain evidence="2">Adult_tree_wgs_1</strain>
        <tissue evidence="2">Leaves</tissue>
    </source>
</reference>
<protein>
    <recommendedName>
        <fullName evidence="1">FBD domain-containing protein</fullName>
    </recommendedName>
</protein>
<name>A0A834LXP1_RHOSS</name>
<dbReference type="OrthoDB" id="1298252at2759"/>
<evidence type="ECO:0000313" key="2">
    <source>
        <dbReference type="EMBL" id="KAF7152429.1"/>
    </source>
</evidence>
<dbReference type="PANTHER" id="PTHR31900:SF30">
    <property type="entry name" value="SUPERFAMILY PROTEIN, PUTATIVE-RELATED"/>
    <property type="match status" value="1"/>
</dbReference>
<keyword evidence="3" id="KW-1185">Reference proteome</keyword>
<dbReference type="InterPro" id="IPR050232">
    <property type="entry name" value="FBL13/AtMIF1-like"/>
</dbReference>